<dbReference type="EMBL" id="CAJVOS010000010">
    <property type="protein sequence ID" value="CAG7986834.1"/>
    <property type="molecule type" value="Genomic_DNA"/>
</dbReference>
<dbReference type="OrthoDB" id="1658288at2759"/>
<evidence type="ECO:0000256" key="1">
    <source>
        <dbReference type="PROSITE-ProRule" id="PRU00339"/>
    </source>
</evidence>
<keyword evidence="1" id="KW-0802">TPR repeat</keyword>
<accession>A0A9W4HEJ7</accession>
<dbReference type="Proteomes" id="UP001153618">
    <property type="component" value="Unassembled WGS sequence"/>
</dbReference>
<feature type="repeat" description="TPR" evidence="1">
    <location>
        <begin position="193"/>
        <end position="226"/>
    </location>
</feature>
<comment type="caution">
    <text evidence="2">The sequence shown here is derived from an EMBL/GenBank/DDBJ whole genome shotgun (WGS) entry which is preliminary data.</text>
</comment>
<dbReference type="Pfam" id="PF13424">
    <property type="entry name" value="TPR_12"/>
    <property type="match status" value="1"/>
</dbReference>
<reference evidence="2" key="1">
    <citation type="submission" date="2021-07" db="EMBL/GenBank/DDBJ databases">
        <authorList>
            <person name="Branca A.L. A."/>
        </authorList>
    </citation>
    <scope>NUCLEOTIDE SEQUENCE</scope>
</reference>
<evidence type="ECO:0000313" key="2">
    <source>
        <dbReference type="EMBL" id="CAG7986834.1"/>
    </source>
</evidence>
<proteinExistence type="predicted"/>
<keyword evidence="3" id="KW-1185">Reference proteome</keyword>
<dbReference type="PROSITE" id="PS50005">
    <property type="entry name" value="TPR"/>
    <property type="match status" value="1"/>
</dbReference>
<protein>
    <submittedName>
        <fullName evidence="2">Uncharacterized protein</fullName>
    </submittedName>
</protein>
<dbReference type="Gene3D" id="1.25.40.10">
    <property type="entry name" value="Tetratricopeptide repeat domain"/>
    <property type="match status" value="1"/>
</dbReference>
<organism evidence="2 3">
    <name type="scientific">Penicillium olsonii</name>
    <dbReference type="NCBI Taxonomy" id="99116"/>
    <lineage>
        <taxon>Eukaryota</taxon>
        <taxon>Fungi</taxon>
        <taxon>Dikarya</taxon>
        <taxon>Ascomycota</taxon>
        <taxon>Pezizomycotina</taxon>
        <taxon>Eurotiomycetes</taxon>
        <taxon>Eurotiomycetidae</taxon>
        <taxon>Eurotiales</taxon>
        <taxon>Aspergillaceae</taxon>
        <taxon>Penicillium</taxon>
    </lineage>
</organism>
<evidence type="ECO:0000313" key="3">
    <source>
        <dbReference type="Proteomes" id="UP001153618"/>
    </source>
</evidence>
<dbReference type="InterPro" id="IPR011990">
    <property type="entry name" value="TPR-like_helical_dom_sf"/>
</dbReference>
<dbReference type="PANTHER" id="PTHR46082">
    <property type="entry name" value="ATP/GTP-BINDING PROTEIN-RELATED"/>
    <property type="match status" value="1"/>
</dbReference>
<dbReference type="SUPFAM" id="SSF48452">
    <property type="entry name" value="TPR-like"/>
    <property type="match status" value="1"/>
</dbReference>
<dbReference type="InterPro" id="IPR053137">
    <property type="entry name" value="NLR-like"/>
</dbReference>
<dbReference type="PANTHER" id="PTHR46082:SF6">
    <property type="entry name" value="AAA+ ATPASE DOMAIN-CONTAINING PROTEIN-RELATED"/>
    <property type="match status" value="1"/>
</dbReference>
<dbReference type="AlphaFoldDB" id="A0A9W4HEJ7"/>
<gene>
    <name evidence="2" type="ORF">POLS_LOCUS1464</name>
</gene>
<sequence>MTQMRQNSCNCWRTSTIRTFGYGLFHDGLTEVSPKRLKKLRSWFGKQRLGYKGLRKGLTEEPPTWLYILLKNDHSVQGVMKTLTDFYFLEANPGSRSWSMHNCVHDWTLAALDRTIDVTYYWYALNCVDATISGFDIDFYGRITFSRSAGHATRLVQQQFLKTITQFAAAAEFCTRALNGYEKALGPNHISTLFTVGDLGNLYYNQGKLDQAEKMFTRALTGYEKALGSDHIWTVLTVNNLELLNCDHGNSSKQVHLSGEQAL</sequence>
<dbReference type="InterPro" id="IPR019734">
    <property type="entry name" value="TPR_rpt"/>
</dbReference>
<name>A0A9W4HEJ7_PENOL</name>